<accession>A0A2T2PA69</accession>
<sequence>MTSVRNFGAITSKYITLWQYRNSSTLFFLHHSIQPTKPMGSSFSSEVEGECQKKNFTLNCELGWGMSADGTLNVTRVGKFEHGEFPANGDLAGIGTLLAFIIPTSISMIIGLIMLCGMGTHIKGGKAGALTTMGKYTPSPHGEARCRRSHRSRSAYITEESAPKETKNEQWYDLFESILMLTSDSQMVLGIALCINFALVGKCSISMYHFQMGVNILVITCANALLTLVLIRDYWRTPLSAVVRLTAFGMILYFLGEILRALHHREEEIGAAERLPPSDRMNSLILLGAACFLDPDPLKKLALISDQQAQSVGRLTKDTIWSSERVLWLLIVGGSILAFLYRVGDLVRPFWKVRRDEHAYDIMEKKASSRWWPIFCFWVCAITWLLCIVTTVWQGNYLFSLREWVFNSGWMKSDEYLGNEEAHAATFGQLAALFAMTGMVIMAFDQWELKSKR</sequence>
<keyword evidence="1" id="KW-0472">Membrane</keyword>
<dbReference type="EMBL" id="KZ678128">
    <property type="protein sequence ID" value="PSN74541.1"/>
    <property type="molecule type" value="Genomic_DNA"/>
</dbReference>
<keyword evidence="3" id="KW-1185">Reference proteome</keyword>
<keyword evidence="1" id="KW-0812">Transmembrane</keyword>
<evidence type="ECO:0000256" key="1">
    <source>
        <dbReference type="SAM" id="Phobius"/>
    </source>
</evidence>
<feature type="transmembrane region" description="Helical" evidence="1">
    <location>
        <begin position="326"/>
        <end position="344"/>
    </location>
</feature>
<dbReference type="AlphaFoldDB" id="A0A2T2PA69"/>
<feature type="transmembrane region" description="Helical" evidence="1">
    <location>
        <begin position="422"/>
        <end position="444"/>
    </location>
</feature>
<dbReference type="InterPro" id="IPR053018">
    <property type="entry name" value="Elsinochrome_Biosynth-Asso"/>
</dbReference>
<protein>
    <submittedName>
        <fullName evidence="2">Uncharacterized protein</fullName>
    </submittedName>
</protein>
<dbReference type="Proteomes" id="UP000240883">
    <property type="component" value="Unassembled WGS sequence"/>
</dbReference>
<dbReference type="PANTHER" id="PTHR37577">
    <property type="entry name" value="INTEGRAL MEMBRANE PROTEIN"/>
    <property type="match status" value="1"/>
</dbReference>
<feature type="transmembrane region" description="Helical" evidence="1">
    <location>
        <begin position="187"/>
        <end position="208"/>
    </location>
</feature>
<evidence type="ECO:0000313" key="3">
    <source>
        <dbReference type="Proteomes" id="UP000240883"/>
    </source>
</evidence>
<proteinExistence type="predicted"/>
<feature type="transmembrane region" description="Helical" evidence="1">
    <location>
        <begin position="91"/>
        <end position="116"/>
    </location>
</feature>
<evidence type="ECO:0000313" key="2">
    <source>
        <dbReference type="EMBL" id="PSN74541.1"/>
    </source>
</evidence>
<feature type="transmembrane region" description="Helical" evidence="1">
    <location>
        <begin position="371"/>
        <end position="393"/>
    </location>
</feature>
<dbReference type="PANTHER" id="PTHR37577:SF1">
    <property type="entry name" value="INTEGRAL MEMBRANE PROTEIN"/>
    <property type="match status" value="1"/>
</dbReference>
<gene>
    <name evidence="2" type="ORF">BS50DRAFT_615414</name>
</gene>
<reference evidence="2 3" key="1">
    <citation type="journal article" date="2018" name="Front. Microbiol.">
        <title>Genome-Wide Analysis of Corynespora cassiicola Leaf Fall Disease Putative Effectors.</title>
        <authorList>
            <person name="Lopez D."/>
            <person name="Ribeiro S."/>
            <person name="Label P."/>
            <person name="Fumanal B."/>
            <person name="Venisse J.S."/>
            <person name="Kohler A."/>
            <person name="de Oliveira R.R."/>
            <person name="Labutti K."/>
            <person name="Lipzen A."/>
            <person name="Lail K."/>
            <person name="Bauer D."/>
            <person name="Ohm R.A."/>
            <person name="Barry K.W."/>
            <person name="Spatafora J."/>
            <person name="Grigoriev I.V."/>
            <person name="Martin F.M."/>
            <person name="Pujade-Renaud V."/>
        </authorList>
    </citation>
    <scope>NUCLEOTIDE SEQUENCE [LARGE SCALE GENOMIC DNA]</scope>
    <source>
        <strain evidence="2 3">Philippines</strain>
    </source>
</reference>
<dbReference type="STRING" id="1448308.A0A2T2PA69"/>
<dbReference type="OrthoDB" id="3799602at2759"/>
<name>A0A2T2PA69_CORCC</name>
<keyword evidence="1" id="KW-1133">Transmembrane helix</keyword>
<feature type="transmembrane region" description="Helical" evidence="1">
    <location>
        <begin position="214"/>
        <end position="231"/>
    </location>
</feature>
<organism evidence="2 3">
    <name type="scientific">Corynespora cassiicola Philippines</name>
    <dbReference type="NCBI Taxonomy" id="1448308"/>
    <lineage>
        <taxon>Eukaryota</taxon>
        <taxon>Fungi</taxon>
        <taxon>Dikarya</taxon>
        <taxon>Ascomycota</taxon>
        <taxon>Pezizomycotina</taxon>
        <taxon>Dothideomycetes</taxon>
        <taxon>Pleosporomycetidae</taxon>
        <taxon>Pleosporales</taxon>
        <taxon>Corynesporascaceae</taxon>
        <taxon>Corynespora</taxon>
    </lineage>
</organism>